<evidence type="ECO:0000256" key="1">
    <source>
        <dbReference type="SAM" id="Phobius"/>
    </source>
</evidence>
<proteinExistence type="predicted"/>
<keyword evidence="3" id="KW-1185">Reference proteome</keyword>
<dbReference type="OrthoDB" id="1425472at2759"/>
<keyword evidence="1" id="KW-0472">Membrane</keyword>
<organism evidence="2 3">
    <name type="scientific">Mucuna pruriens</name>
    <name type="common">Velvet bean</name>
    <name type="synonym">Dolichos pruriens</name>
    <dbReference type="NCBI Taxonomy" id="157652"/>
    <lineage>
        <taxon>Eukaryota</taxon>
        <taxon>Viridiplantae</taxon>
        <taxon>Streptophyta</taxon>
        <taxon>Embryophyta</taxon>
        <taxon>Tracheophyta</taxon>
        <taxon>Spermatophyta</taxon>
        <taxon>Magnoliopsida</taxon>
        <taxon>eudicotyledons</taxon>
        <taxon>Gunneridae</taxon>
        <taxon>Pentapetalae</taxon>
        <taxon>rosids</taxon>
        <taxon>fabids</taxon>
        <taxon>Fabales</taxon>
        <taxon>Fabaceae</taxon>
        <taxon>Papilionoideae</taxon>
        <taxon>50 kb inversion clade</taxon>
        <taxon>NPAAA clade</taxon>
        <taxon>indigoferoid/millettioid clade</taxon>
        <taxon>Phaseoleae</taxon>
        <taxon>Mucuna</taxon>
    </lineage>
</organism>
<dbReference type="AlphaFoldDB" id="A0A371G6W2"/>
<gene>
    <name evidence="2" type="ORF">CR513_32410</name>
</gene>
<evidence type="ECO:0000313" key="2">
    <source>
        <dbReference type="EMBL" id="RDX86274.1"/>
    </source>
</evidence>
<keyword evidence="1" id="KW-1133">Transmembrane helix</keyword>
<comment type="caution">
    <text evidence="2">The sequence shown here is derived from an EMBL/GenBank/DDBJ whole genome shotgun (WGS) entry which is preliminary data.</text>
</comment>
<feature type="transmembrane region" description="Helical" evidence="1">
    <location>
        <begin position="6"/>
        <end position="25"/>
    </location>
</feature>
<dbReference type="Proteomes" id="UP000257109">
    <property type="component" value="Unassembled WGS sequence"/>
</dbReference>
<evidence type="ECO:0000313" key="3">
    <source>
        <dbReference type="Proteomes" id="UP000257109"/>
    </source>
</evidence>
<keyword evidence="1" id="KW-0812">Transmembrane</keyword>
<sequence>MKGYSLVVAFNVISLVIFLFLLSYSNNVEGTRPLKVQSSPSFIGLILNRAYSGPSHRGRVLVSKPYYPLFNIRPHHI</sequence>
<dbReference type="EMBL" id="QJKJ01006559">
    <property type="protein sequence ID" value="RDX86274.1"/>
    <property type="molecule type" value="Genomic_DNA"/>
</dbReference>
<accession>A0A371G6W2</accession>
<protein>
    <submittedName>
        <fullName evidence="2">Uncharacterized protein</fullName>
    </submittedName>
</protein>
<name>A0A371G6W2_MUCPR</name>
<reference evidence="2" key="1">
    <citation type="submission" date="2018-05" db="EMBL/GenBank/DDBJ databases">
        <title>Draft genome of Mucuna pruriens seed.</title>
        <authorList>
            <person name="Nnadi N.E."/>
            <person name="Vos R."/>
            <person name="Hasami M.H."/>
            <person name="Devisetty U.K."/>
            <person name="Aguiy J.C."/>
        </authorList>
    </citation>
    <scope>NUCLEOTIDE SEQUENCE [LARGE SCALE GENOMIC DNA]</scope>
    <source>
        <strain evidence="2">JCA_2017</strain>
    </source>
</reference>
<feature type="non-terminal residue" evidence="2">
    <location>
        <position position="1"/>
    </location>
</feature>